<accession>A0A1R1PVY0</accession>
<feature type="compositionally biased region" description="Low complexity" evidence="1">
    <location>
        <begin position="253"/>
        <end position="276"/>
    </location>
</feature>
<feature type="region of interest" description="Disordered" evidence="1">
    <location>
        <begin position="123"/>
        <end position="150"/>
    </location>
</feature>
<feature type="region of interest" description="Disordered" evidence="1">
    <location>
        <begin position="335"/>
        <end position="370"/>
    </location>
</feature>
<dbReference type="OrthoDB" id="340346at2759"/>
<protein>
    <submittedName>
        <fullName evidence="2">Uncharacterized protein</fullName>
    </submittedName>
</protein>
<dbReference type="Proteomes" id="UP000188320">
    <property type="component" value="Unassembled WGS sequence"/>
</dbReference>
<name>A0A1R1PVY0_ZANCU</name>
<feature type="region of interest" description="Disordered" evidence="1">
    <location>
        <begin position="253"/>
        <end position="289"/>
    </location>
</feature>
<feature type="region of interest" description="Disordered" evidence="1">
    <location>
        <begin position="31"/>
        <end position="72"/>
    </location>
</feature>
<feature type="compositionally biased region" description="Polar residues" evidence="1">
    <location>
        <begin position="354"/>
        <end position="370"/>
    </location>
</feature>
<gene>
    <name evidence="2" type="ORF">AX774_g1388</name>
</gene>
<evidence type="ECO:0000256" key="1">
    <source>
        <dbReference type="SAM" id="MobiDB-lite"/>
    </source>
</evidence>
<sequence>MVRILAADKDGDVLEQLEDILPAKMLIRQRKGVTSDNTSNKDTNNDNVSYKNQGQGDKNQGEDKDYDGNFDNWGEKKVNDNLDIHLEGEGVGTTKKQYYEDEADDIDSSKKKVEFPGRDSLEIGLNQFGKGENEGENEIGNDDKSINIGKSGEYMGKSIIRTRSKSCTSTPPKKAALNNMRLEERTDGQEFNQYSIDFNSRDSSSIITTSSTFLKYINAKNPGRGIFEDGEEGKGRIMRTVNGAGGITGTIIGNDNNNNTNINNNNNDGNGKNNNGNGNGNGNGGSKKIGMGMGMGMNMNMGISIDNDEFGKIDNEEKILLAATRAGLNANGLVRFGHHHGEGSKKKIYRHTRSSSSGNISVDQTYFSKQ</sequence>
<feature type="compositionally biased region" description="Basic and acidic residues" evidence="1">
    <location>
        <begin position="59"/>
        <end position="72"/>
    </location>
</feature>
<dbReference type="EMBL" id="LSSK01000113">
    <property type="protein sequence ID" value="OMH85062.1"/>
    <property type="molecule type" value="Genomic_DNA"/>
</dbReference>
<evidence type="ECO:0000313" key="3">
    <source>
        <dbReference type="Proteomes" id="UP000188320"/>
    </source>
</evidence>
<feature type="compositionally biased region" description="Low complexity" evidence="1">
    <location>
        <begin position="34"/>
        <end position="49"/>
    </location>
</feature>
<proteinExistence type="predicted"/>
<evidence type="ECO:0000313" key="2">
    <source>
        <dbReference type="EMBL" id="OMH85062.1"/>
    </source>
</evidence>
<dbReference type="AlphaFoldDB" id="A0A1R1PVY0"/>
<reference evidence="3" key="1">
    <citation type="submission" date="2017-01" db="EMBL/GenBank/DDBJ databases">
        <authorList>
            <person name="Wang Y."/>
            <person name="White M."/>
            <person name="Kvist S."/>
            <person name="Moncalvo J.-M."/>
        </authorList>
    </citation>
    <scope>NUCLEOTIDE SEQUENCE [LARGE SCALE GENOMIC DNA]</scope>
    <source>
        <strain evidence="3">COL-18-3</strain>
    </source>
</reference>
<keyword evidence="3" id="KW-1185">Reference proteome</keyword>
<organism evidence="2 3">
    <name type="scientific">Zancudomyces culisetae</name>
    <name type="common">Gut fungus</name>
    <name type="synonym">Smittium culisetae</name>
    <dbReference type="NCBI Taxonomy" id="1213189"/>
    <lineage>
        <taxon>Eukaryota</taxon>
        <taxon>Fungi</taxon>
        <taxon>Fungi incertae sedis</taxon>
        <taxon>Zoopagomycota</taxon>
        <taxon>Kickxellomycotina</taxon>
        <taxon>Harpellomycetes</taxon>
        <taxon>Harpellales</taxon>
        <taxon>Legeriomycetaceae</taxon>
        <taxon>Zancudomyces</taxon>
    </lineage>
</organism>
<comment type="caution">
    <text evidence="2">The sequence shown here is derived from an EMBL/GenBank/DDBJ whole genome shotgun (WGS) entry which is preliminary data.</text>
</comment>
<feature type="compositionally biased region" description="Gly residues" evidence="1">
    <location>
        <begin position="277"/>
        <end position="289"/>
    </location>
</feature>